<sequence length="210" mass="21578">MMKTLLATTATLAILSMGPVWAQSATQPRADEPLMEETAPGAAMPADEAPETGSAPSEVPAGMPRADAPMTGEATATASFIGEQQDGNWLTSSLIGLDVTNPEGETLGKVAALEIGPDGQVVSVVIEAGGFLGMGARQVAVPYEAVQHVTVTPGEHQLILAATAEDLETAPDFVTRVQKRQEEDAVRVQQEMGAGQPAVVDPANPPGAAQ</sequence>
<organism evidence="4 5">
    <name type="scientific">Stappia indica</name>
    <dbReference type="NCBI Taxonomy" id="538381"/>
    <lineage>
        <taxon>Bacteria</taxon>
        <taxon>Pseudomonadati</taxon>
        <taxon>Pseudomonadota</taxon>
        <taxon>Alphaproteobacteria</taxon>
        <taxon>Hyphomicrobiales</taxon>
        <taxon>Stappiaceae</taxon>
        <taxon>Stappia</taxon>
    </lineage>
</organism>
<dbReference type="InterPro" id="IPR011033">
    <property type="entry name" value="PRC_barrel-like_sf"/>
</dbReference>
<dbReference type="SUPFAM" id="SSF50346">
    <property type="entry name" value="PRC-barrel domain"/>
    <property type="match status" value="1"/>
</dbReference>
<feature type="region of interest" description="Disordered" evidence="1">
    <location>
        <begin position="25"/>
        <end position="72"/>
    </location>
</feature>
<dbReference type="AlphaFoldDB" id="A0A285R662"/>
<dbReference type="Gene3D" id="2.30.30.240">
    <property type="entry name" value="PRC-barrel domain"/>
    <property type="match status" value="1"/>
</dbReference>
<evidence type="ECO:0000256" key="1">
    <source>
        <dbReference type="SAM" id="MobiDB-lite"/>
    </source>
</evidence>
<dbReference type="EMBL" id="OBML01000001">
    <property type="protein sequence ID" value="SOB89258.1"/>
    <property type="molecule type" value="Genomic_DNA"/>
</dbReference>
<feature type="region of interest" description="Disordered" evidence="1">
    <location>
        <begin position="180"/>
        <end position="210"/>
    </location>
</feature>
<evidence type="ECO:0000259" key="3">
    <source>
        <dbReference type="Pfam" id="PF05239"/>
    </source>
</evidence>
<keyword evidence="5" id="KW-1185">Reference proteome</keyword>
<feature type="signal peptide" evidence="2">
    <location>
        <begin position="1"/>
        <end position="22"/>
    </location>
</feature>
<evidence type="ECO:0000313" key="5">
    <source>
        <dbReference type="Proteomes" id="UP000219331"/>
    </source>
</evidence>
<dbReference type="Pfam" id="PF05239">
    <property type="entry name" value="PRC"/>
    <property type="match status" value="1"/>
</dbReference>
<evidence type="ECO:0000313" key="4">
    <source>
        <dbReference type="EMBL" id="SOB89258.1"/>
    </source>
</evidence>
<name>A0A285R662_9HYPH</name>
<dbReference type="PANTHER" id="PTHR36505:SF1">
    <property type="entry name" value="BLR1072 PROTEIN"/>
    <property type="match status" value="1"/>
</dbReference>
<dbReference type="STRING" id="538381.GCA_001696535_01248"/>
<feature type="domain" description="PRC-barrel" evidence="3">
    <location>
        <begin position="92"/>
        <end position="162"/>
    </location>
</feature>
<dbReference type="InterPro" id="IPR027275">
    <property type="entry name" value="PRC-brl_dom"/>
</dbReference>
<dbReference type="PANTHER" id="PTHR36505">
    <property type="entry name" value="BLR1072 PROTEIN"/>
    <property type="match status" value="1"/>
</dbReference>
<accession>A0A285R662</accession>
<proteinExistence type="predicted"/>
<evidence type="ECO:0000256" key="2">
    <source>
        <dbReference type="SAM" id="SignalP"/>
    </source>
</evidence>
<keyword evidence="2" id="KW-0732">Signal</keyword>
<dbReference type="Proteomes" id="UP000219331">
    <property type="component" value="Unassembled WGS sequence"/>
</dbReference>
<feature type="chain" id="PRO_5012831980" evidence="2">
    <location>
        <begin position="23"/>
        <end position="210"/>
    </location>
</feature>
<protein>
    <submittedName>
        <fullName evidence="4">Sporulation protein YlmC, PRC-barrel domain family</fullName>
    </submittedName>
</protein>
<reference evidence="4 5" key="1">
    <citation type="submission" date="2017-08" db="EMBL/GenBank/DDBJ databases">
        <authorList>
            <person name="de Groot N.N."/>
        </authorList>
    </citation>
    <scope>NUCLEOTIDE SEQUENCE [LARGE SCALE GENOMIC DNA]</scope>
    <source>
        <strain evidence="4 5">USBA 352</strain>
    </source>
</reference>
<gene>
    <name evidence="4" type="ORF">SAMN05421512_101166</name>
</gene>